<dbReference type="RefSeq" id="XP_001347225.1">
    <property type="nucleotide sequence ID" value="XM_001347189.1"/>
</dbReference>
<organism evidence="2 3">
    <name type="scientific">Paramecium tetraurelia</name>
    <dbReference type="NCBI Taxonomy" id="5888"/>
    <lineage>
        <taxon>Eukaryota</taxon>
        <taxon>Sar</taxon>
        <taxon>Alveolata</taxon>
        <taxon>Ciliophora</taxon>
        <taxon>Intramacronucleata</taxon>
        <taxon>Oligohymenophorea</taxon>
        <taxon>Peniculida</taxon>
        <taxon>Parameciidae</taxon>
        <taxon>Paramecium</taxon>
    </lineage>
</organism>
<accession>Q6BFH2</accession>
<keyword evidence="3" id="KW-1185">Reference proteome</keyword>
<dbReference type="InParanoid" id="Q6BFH2"/>
<proteinExistence type="predicted"/>
<dbReference type="Proteomes" id="UP000000600">
    <property type="component" value="Chromosome"/>
</dbReference>
<reference evidence="2 3" key="1">
    <citation type="journal article" date="2004" name="Curr. Biol.">
        <title>High coding density on the largest Paramecium tetraurelia somatic chromosome.</title>
        <authorList>
            <person name="Zagulski M."/>
            <person name="Nowak J.K."/>
            <person name="Le Mouel A."/>
            <person name="Nowacki M."/>
            <person name="Migdalski A."/>
            <person name="Gromadka R."/>
            <person name="Noel B."/>
            <person name="Blanc I."/>
            <person name="Dessen P."/>
            <person name="Wincker P."/>
            <person name="Keller A.M."/>
            <person name="Cohen J."/>
            <person name="Meyer E."/>
            <person name="Sperling L."/>
        </authorList>
    </citation>
    <scope>NUCLEOTIDE SEQUENCE [LARGE SCALE GENOMIC DNA]</scope>
    <source>
        <strain evidence="2 3">Stock d4-2</strain>
    </source>
</reference>
<evidence type="ECO:0000313" key="2">
    <source>
        <dbReference type="EMBL" id="CAH03598.1"/>
    </source>
</evidence>
<dbReference type="GeneID" id="79574090"/>
<protein>
    <submittedName>
        <fullName evidence="2">Uncharacterized protein</fullName>
    </submittedName>
</protein>
<feature type="compositionally biased region" description="Polar residues" evidence="1">
    <location>
        <begin position="362"/>
        <end position="374"/>
    </location>
</feature>
<gene>
    <name evidence="2" type="ORF">PTMB.401</name>
</gene>
<dbReference type="KEGG" id="ptm:PTMB.401"/>
<name>Q6BFH2_PARTE</name>
<sequence length="497" mass="58863">MIQDSLFAESFWNPVYDKWQLNLDDEEEQTFELYCENNLERFKVVSGQLYANSQYINLLETYVILDERGVTLQNKFGQINVNGPKLQQFYKVVDQHCMHLDIQLYYEIEKVLFDLEKFQVLLVVIQQVLQVRDKQSGMIKSIKKYAKMEGKEYLKQIIRNQKHEYLYEDEHYLYIVISYLNGKPIIELSFEQSFFGLLKMLYKYHNEGLVLNHFQVKFVLILQQVSNIILLDDNCNMEVLDNGKIEKMTNEYSKEIFQDVQLIKSYLISKFPKEKDTVQNVINSNVQSVQELLFNEIFINYFGESEFYRLLNSQPYQRLNHQSQNSNLNLLETFNTIRSSIMDSSDELEDVQLNRQFNFSSQQFDDSPMLSPSQKPKHQSRLSSRQVVLETLLQENIITQQQFQQFYREEDFQNEQEINEFSEMLTKEIENSSLTTPIQSDSNTTCPNTVIIHSKKNAANRICDILHEAQQELIQAAKKPYNVNKVQNVRKNLFNLH</sequence>
<dbReference type="EMBL" id="CR548612">
    <property type="protein sequence ID" value="CAH03598.1"/>
    <property type="molecule type" value="Genomic_DNA"/>
</dbReference>
<evidence type="ECO:0000313" key="3">
    <source>
        <dbReference type="Proteomes" id="UP000000600"/>
    </source>
</evidence>
<evidence type="ECO:0000256" key="1">
    <source>
        <dbReference type="SAM" id="MobiDB-lite"/>
    </source>
</evidence>
<feature type="region of interest" description="Disordered" evidence="1">
    <location>
        <begin position="362"/>
        <end position="381"/>
    </location>
</feature>
<dbReference type="AlphaFoldDB" id="Q6BFH2"/>